<accession>A0A8S3KAM0</accession>
<dbReference type="Proteomes" id="UP000681967">
    <property type="component" value="Unassembled WGS sequence"/>
</dbReference>
<protein>
    <submittedName>
        <fullName evidence="2">Uncharacterized protein</fullName>
    </submittedName>
</protein>
<dbReference type="EMBL" id="CAJOBJ010385310">
    <property type="protein sequence ID" value="CAF5228811.1"/>
    <property type="molecule type" value="Genomic_DNA"/>
</dbReference>
<reference evidence="2" key="1">
    <citation type="submission" date="2021-02" db="EMBL/GenBank/DDBJ databases">
        <authorList>
            <person name="Nowell W R."/>
        </authorList>
    </citation>
    <scope>NUCLEOTIDE SEQUENCE</scope>
</reference>
<evidence type="ECO:0000313" key="2">
    <source>
        <dbReference type="EMBL" id="CAF5228811.1"/>
    </source>
</evidence>
<gene>
    <name evidence="1" type="ORF">BYL167_LOCUS76592</name>
    <name evidence="2" type="ORF">GIL414_LOCUS88357</name>
</gene>
<evidence type="ECO:0000313" key="3">
    <source>
        <dbReference type="Proteomes" id="UP000681720"/>
    </source>
</evidence>
<dbReference type="EMBL" id="CAJOBH010276536">
    <property type="protein sequence ID" value="CAF5168318.1"/>
    <property type="molecule type" value="Genomic_DNA"/>
</dbReference>
<name>A0A8S3KAM0_9BILA</name>
<feature type="non-terminal residue" evidence="2">
    <location>
        <position position="122"/>
    </location>
</feature>
<evidence type="ECO:0000313" key="1">
    <source>
        <dbReference type="EMBL" id="CAF5168318.1"/>
    </source>
</evidence>
<dbReference type="Proteomes" id="UP000681720">
    <property type="component" value="Unassembled WGS sequence"/>
</dbReference>
<sequence>MKCKKQQRFLHQLQYDKKYFNHHNPTRYPSYSSNAIFYTSACRSNKRARQVYHCSQPHQSKINIPSENPYQQSIKTKLSPYKLDNHVYIDKEESISNIKKLPQQAHNFQILQKTRINDVTST</sequence>
<dbReference type="AlphaFoldDB" id="A0A8S3KAM0"/>
<proteinExistence type="predicted"/>
<comment type="caution">
    <text evidence="2">The sequence shown here is derived from an EMBL/GenBank/DDBJ whole genome shotgun (WGS) entry which is preliminary data.</text>
</comment>
<organism evidence="2 3">
    <name type="scientific">Rotaria magnacalcarata</name>
    <dbReference type="NCBI Taxonomy" id="392030"/>
    <lineage>
        <taxon>Eukaryota</taxon>
        <taxon>Metazoa</taxon>
        <taxon>Spiralia</taxon>
        <taxon>Gnathifera</taxon>
        <taxon>Rotifera</taxon>
        <taxon>Eurotatoria</taxon>
        <taxon>Bdelloidea</taxon>
        <taxon>Philodinida</taxon>
        <taxon>Philodinidae</taxon>
        <taxon>Rotaria</taxon>
    </lineage>
</organism>